<gene>
    <name evidence="3" type="ORF">TsocGM_16845</name>
</gene>
<evidence type="ECO:0000256" key="1">
    <source>
        <dbReference type="SAM" id="MobiDB-lite"/>
    </source>
</evidence>
<name>A0A432MH40_9BACT</name>
<protein>
    <submittedName>
        <fullName evidence="3">Formylglycine-generating enzyme family protein</fullName>
    </submittedName>
</protein>
<dbReference type="OrthoDB" id="9812426at2"/>
<dbReference type="Pfam" id="PF03781">
    <property type="entry name" value="FGE-sulfatase"/>
    <property type="match status" value="1"/>
</dbReference>
<dbReference type="InterPro" id="IPR051043">
    <property type="entry name" value="Sulfatase_Mod_Factor_Kinase"/>
</dbReference>
<dbReference type="InterPro" id="IPR005532">
    <property type="entry name" value="SUMF_dom"/>
</dbReference>
<organism evidence="3 4">
    <name type="scientific">Tautonia sociabilis</name>
    <dbReference type="NCBI Taxonomy" id="2080755"/>
    <lineage>
        <taxon>Bacteria</taxon>
        <taxon>Pseudomonadati</taxon>
        <taxon>Planctomycetota</taxon>
        <taxon>Planctomycetia</taxon>
        <taxon>Isosphaerales</taxon>
        <taxon>Isosphaeraceae</taxon>
        <taxon>Tautonia</taxon>
    </lineage>
</organism>
<accession>A0A432MH40</accession>
<comment type="caution">
    <text evidence="3">The sequence shown here is derived from an EMBL/GenBank/DDBJ whole genome shotgun (WGS) entry which is preliminary data.</text>
</comment>
<evidence type="ECO:0000313" key="3">
    <source>
        <dbReference type="EMBL" id="RUL86225.1"/>
    </source>
</evidence>
<dbReference type="InterPro" id="IPR042095">
    <property type="entry name" value="SUMF_sf"/>
</dbReference>
<dbReference type="Gene3D" id="3.90.1580.10">
    <property type="entry name" value="paralog of FGE (formylglycine-generating enzyme)"/>
    <property type="match status" value="1"/>
</dbReference>
<dbReference type="PANTHER" id="PTHR23150:SF19">
    <property type="entry name" value="FORMYLGLYCINE-GENERATING ENZYME"/>
    <property type="match status" value="1"/>
</dbReference>
<dbReference type="EMBL" id="RYZH01000033">
    <property type="protein sequence ID" value="RUL86225.1"/>
    <property type="molecule type" value="Genomic_DNA"/>
</dbReference>
<dbReference type="Proteomes" id="UP000280296">
    <property type="component" value="Unassembled WGS sequence"/>
</dbReference>
<reference evidence="3 4" key="2">
    <citation type="submission" date="2019-01" db="EMBL/GenBank/DDBJ databases">
        <title>Tautonia sociabilis, a novel thermotolerant planctomycete of Isosphaeraceae family, isolated from a 4000 m deep subterranean habitat.</title>
        <authorList>
            <person name="Kovaleva O.L."/>
            <person name="Elcheninov A.G."/>
            <person name="Van Heerden E."/>
            <person name="Toshchakov S.V."/>
            <person name="Novikov A."/>
            <person name="Bonch-Osmolovskaya E.A."/>
            <person name="Kublanov I.V."/>
        </authorList>
    </citation>
    <scope>NUCLEOTIDE SEQUENCE [LARGE SCALE GENOMIC DNA]</scope>
    <source>
        <strain evidence="3 4">GM2012</strain>
    </source>
</reference>
<dbReference type="SUPFAM" id="SSF56436">
    <property type="entry name" value="C-type lectin-like"/>
    <property type="match status" value="1"/>
</dbReference>
<proteinExistence type="predicted"/>
<sequence length="240" mass="27420">MADETVPEGEQIADAITRPTPPYADETFGLGREGQPVICITWHAAMEYCRWLSAKTGHTYRLPTEAEWEYACRAGTTTAYHFGDDPAMLDEYDWYFENCEGPQPVGTKKPNPWGLYDMHGNVAEWVLDHYVADIYSRRSQDTPTVRPVVVPDEYEYPYVARGGSWDFDAYDCRSASRHVSDPDWSVQDPQRPQSIWWHTDATFVGFRIVRAFDEQPELVGLRSKMIKGKGPKPAEESDGR</sequence>
<keyword evidence="4" id="KW-1185">Reference proteome</keyword>
<reference evidence="3 4" key="1">
    <citation type="submission" date="2018-12" db="EMBL/GenBank/DDBJ databases">
        <authorList>
            <person name="Toschakov S.V."/>
        </authorList>
    </citation>
    <scope>NUCLEOTIDE SEQUENCE [LARGE SCALE GENOMIC DNA]</scope>
    <source>
        <strain evidence="3 4">GM2012</strain>
    </source>
</reference>
<dbReference type="RefSeq" id="WP_126726624.1">
    <property type="nucleotide sequence ID" value="NZ_RYZH01000033.1"/>
</dbReference>
<dbReference type="InterPro" id="IPR016187">
    <property type="entry name" value="CTDL_fold"/>
</dbReference>
<feature type="domain" description="Sulfatase-modifying factor enzyme-like" evidence="2">
    <location>
        <begin position="32"/>
        <end position="183"/>
    </location>
</feature>
<evidence type="ECO:0000259" key="2">
    <source>
        <dbReference type="Pfam" id="PF03781"/>
    </source>
</evidence>
<evidence type="ECO:0000313" key="4">
    <source>
        <dbReference type="Proteomes" id="UP000280296"/>
    </source>
</evidence>
<dbReference type="AlphaFoldDB" id="A0A432MH40"/>
<dbReference type="PANTHER" id="PTHR23150">
    <property type="entry name" value="SULFATASE MODIFYING FACTOR 1, 2"/>
    <property type="match status" value="1"/>
</dbReference>
<dbReference type="GO" id="GO:0120147">
    <property type="term" value="F:formylglycine-generating oxidase activity"/>
    <property type="evidence" value="ECO:0007669"/>
    <property type="project" value="TreeGrafter"/>
</dbReference>
<feature type="region of interest" description="Disordered" evidence="1">
    <location>
        <begin position="1"/>
        <end position="20"/>
    </location>
</feature>